<dbReference type="PROSITE" id="PS50011">
    <property type="entry name" value="PROTEIN_KINASE_DOM"/>
    <property type="match status" value="1"/>
</dbReference>
<organism evidence="6 7">
    <name type="scientific">Chondromyces crocatus</name>
    <dbReference type="NCBI Taxonomy" id="52"/>
    <lineage>
        <taxon>Bacteria</taxon>
        <taxon>Pseudomonadati</taxon>
        <taxon>Myxococcota</taxon>
        <taxon>Polyangia</taxon>
        <taxon>Polyangiales</taxon>
        <taxon>Polyangiaceae</taxon>
        <taxon>Chondromyces</taxon>
    </lineage>
</organism>
<dbReference type="GO" id="GO:0005524">
    <property type="term" value="F:ATP binding"/>
    <property type="evidence" value="ECO:0007669"/>
    <property type="project" value="UniProtKB-KW"/>
</dbReference>
<dbReference type="CDD" id="cd14014">
    <property type="entry name" value="STKc_PknB_like"/>
    <property type="match status" value="1"/>
</dbReference>
<gene>
    <name evidence="6" type="ORF">CMC5_013100</name>
</gene>
<dbReference type="InterPro" id="IPR011009">
    <property type="entry name" value="Kinase-like_dom_sf"/>
</dbReference>
<evidence type="ECO:0000313" key="6">
    <source>
        <dbReference type="EMBL" id="AKT37180.1"/>
    </source>
</evidence>
<keyword evidence="1 6" id="KW-0808">Transferase</keyword>
<evidence type="ECO:0000256" key="2">
    <source>
        <dbReference type="ARBA" id="ARBA00022741"/>
    </source>
</evidence>
<proteinExistence type="predicted"/>
<feature type="domain" description="Protein kinase" evidence="5">
    <location>
        <begin position="13"/>
        <end position="275"/>
    </location>
</feature>
<dbReference type="SMART" id="SM00220">
    <property type="entry name" value="S_TKc"/>
    <property type="match status" value="1"/>
</dbReference>
<reference evidence="6 7" key="1">
    <citation type="submission" date="2015-07" db="EMBL/GenBank/DDBJ databases">
        <title>Genome analysis of myxobacterium Chondromyces crocatus Cm c5 reveals a high potential for natural compound synthesis and the genetic basis for the loss of fruiting body formation.</title>
        <authorList>
            <person name="Zaburannyi N."/>
            <person name="Bunk B."/>
            <person name="Maier J."/>
            <person name="Overmann J."/>
            <person name="Mueller R."/>
        </authorList>
    </citation>
    <scope>NUCLEOTIDE SEQUENCE [LARGE SCALE GENOMIC DNA]</scope>
    <source>
        <strain evidence="6 7">Cm c5</strain>
    </source>
</reference>
<dbReference type="PANTHER" id="PTHR43289">
    <property type="entry name" value="MITOGEN-ACTIVATED PROTEIN KINASE KINASE KINASE 20-RELATED"/>
    <property type="match status" value="1"/>
</dbReference>
<dbReference type="GO" id="GO:0004674">
    <property type="term" value="F:protein serine/threonine kinase activity"/>
    <property type="evidence" value="ECO:0007669"/>
    <property type="project" value="UniProtKB-EC"/>
</dbReference>
<dbReference type="OrthoDB" id="5480670at2"/>
<keyword evidence="4" id="KW-0067">ATP-binding</keyword>
<dbReference type="STRING" id="52.CMC5_013100"/>
<dbReference type="KEGG" id="ccro:CMC5_013100"/>
<dbReference type="RefSeq" id="WP_050429583.1">
    <property type="nucleotide sequence ID" value="NZ_CP012159.1"/>
</dbReference>
<evidence type="ECO:0000256" key="4">
    <source>
        <dbReference type="ARBA" id="ARBA00022840"/>
    </source>
</evidence>
<dbReference type="SUPFAM" id="SSF52540">
    <property type="entry name" value="P-loop containing nucleoside triphosphate hydrolases"/>
    <property type="match status" value="1"/>
</dbReference>
<keyword evidence="3 6" id="KW-0418">Kinase</keyword>
<dbReference type="Pfam" id="PF00069">
    <property type="entry name" value="Pkinase"/>
    <property type="match status" value="1"/>
</dbReference>
<dbReference type="InterPro" id="IPR008271">
    <property type="entry name" value="Ser/Thr_kinase_AS"/>
</dbReference>
<dbReference type="PROSITE" id="PS00108">
    <property type="entry name" value="PROTEIN_KINASE_ST"/>
    <property type="match status" value="1"/>
</dbReference>
<name>A0A0K1E8J7_CHOCO</name>
<evidence type="ECO:0000256" key="3">
    <source>
        <dbReference type="ARBA" id="ARBA00022777"/>
    </source>
</evidence>
<dbReference type="EC" id="2.7.11.1" evidence="6"/>
<dbReference type="Proteomes" id="UP000067626">
    <property type="component" value="Chromosome"/>
</dbReference>
<dbReference type="EMBL" id="CP012159">
    <property type="protein sequence ID" value="AKT37180.1"/>
    <property type="molecule type" value="Genomic_DNA"/>
</dbReference>
<protein>
    <submittedName>
        <fullName evidence="6">Protein kinase</fullName>
        <ecNumber evidence="6">2.7.11.1</ecNumber>
    </submittedName>
</protein>
<evidence type="ECO:0000256" key="1">
    <source>
        <dbReference type="ARBA" id="ARBA00022679"/>
    </source>
</evidence>
<dbReference type="Pfam" id="PF13191">
    <property type="entry name" value="AAA_16"/>
    <property type="match status" value="1"/>
</dbReference>
<accession>A0A0K1E8J7</accession>
<sequence>MADERSSWIPERFRIERLVARGGMGSVYRAFDRELQRFVALKLMDACLGEGMDAQRFAREVETLAHLEHPRVVQFLGQGQTEEGRPFLVMQWLDGEDLRSRLTRGPLSLRDALEVLKGATEALSAVHALGIVHRDLKPANLFLPGGSIADLTLIDFGIARRITSAMQLTLSGMILGTPQYMAPEQAGSSRSILAASDVYSLGVIFYECLAGKPPFDGPHFAGVLARVLFEAEVPIRALRPSIPDSWAELIGQMLSKTPALRPKDAITLRMRLSRLPAASDDIDGDATAAWSTSPSSLAAGEQTLVCVVLIIPLRHTVAELQVPESERSSHLTAELFARRDTVRSGLSRFGFVTEVLADGSLIATLSSSNVATDLARIAARGALYAREAWPEARIALATGRLLLGHHTCVGEAVDRAACLLSATHDRGPGGVGAESGIWIDQLTAGLLDERFVMSKEAGGVLLRGEQQAPDQSRLLLGKPTPCVGREVELAQLEGLMARAVEDDVAQAALVLAPPGAGKSRLRHELLRRVQRTYPEAVILSGQGDPLTAGSPYGLLSNALRQHAGICAGDPWEQSRALLTERIGRHLPPAEVQRVIEFLGELCGVLFPADGSLALRAARSDPRYMSEQIVQAFLDWLVAEASLHPIVLVLEDLQWGDALTVKLIDSVLRDGDHIPLLVLALGRPEVKDAFPVLFAEHAQEVVLRPLSRRASEALIRGVLGDAVTPSVLGRLTELAGGNALFLEELIRSAAEGKAGKAPETVLAMLQARIAHLTPDARRVLRAASIFGEAFWAEPIQRLCDVWGGPEDVTPWLAHLVEAEFVQRRRHSRFPTHAEYAFRHALVRDAAYSLLTSSDRQSGHLFAGRWLEAMGDTDDIELAGHAWAGGEQERALTFYTHAAEQSLGQNDQHQAIAHAAKGLACGAEGHARGVLSSIQSIALYKLGEWARCSETGLEALDLLPRGSLWWCRTAERLLHVLAQLDRIDRANLLTDEILATTPETDARAAYVYALCTLIGSLTLVGARGKAESCIALLEKNGHTLFDTDLRARGMALCWHSYFLAVLGAEPWRACVLAEESARVFAEGKVPYQLALAGALVGFMRLELGDLEGAEQSGRSALAGAEQLGDGYMLVNARFYLAHTLSERSEPALLDEAVALAQRVLDAEISASYDGCAHWIFAEVALAREQWPVAEVEARPTHALFETLPSYRVALSRCLLRSLIGQGRVEEAANIAREDLERIDRLGGGGFAEILFRAAAAEALLLAGDVDRARDTLGHAVRELERCASSIPDALAKERYLRRNQAVQQLVERWPSDAGPPP</sequence>
<dbReference type="Gene3D" id="3.30.200.20">
    <property type="entry name" value="Phosphorylase Kinase, domain 1"/>
    <property type="match status" value="1"/>
</dbReference>
<keyword evidence="7" id="KW-1185">Reference proteome</keyword>
<dbReference type="InterPro" id="IPR000719">
    <property type="entry name" value="Prot_kinase_dom"/>
</dbReference>
<dbReference type="InterPro" id="IPR041664">
    <property type="entry name" value="AAA_16"/>
</dbReference>
<dbReference type="SUPFAM" id="SSF56112">
    <property type="entry name" value="Protein kinase-like (PK-like)"/>
    <property type="match status" value="1"/>
</dbReference>
<evidence type="ECO:0000313" key="7">
    <source>
        <dbReference type="Proteomes" id="UP000067626"/>
    </source>
</evidence>
<dbReference type="Gene3D" id="1.10.510.10">
    <property type="entry name" value="Transferase(Phosphotransferase) domain 1"/>
    <property type="match status" value="1"/>
</dbReference>
<dbReference type="InterPro" id="IPR027417">
    <property type="entry name" value="P-loop_NTPase"/>
</dbReference>
<keyword evidence="2" id="KW-0547">Nucleotide-binding</keyword>
<evidence type="ECO:0000259" key="5">
    <source>
        <dbReference type="PROSITE" id="PS50011"/>
    </source>
</evidence>
<dbReference type="PANTHER" id="PTHR43289:SF6">
    <property type="entry name" value="SERINE_THREONINE-PROTEIN KINASE NEKL-3"/>
    <property type="match status" value="1"/>
</dbReference>